<feature type="transmembrane region" description="Helical" evidence="8">
    <location>
        <begin position="578"/>
        <end position="596"/>
    </location>
</feature>
<dbReference type="Pfam" id="PF03137">
    <property type="entry name" value="OATP"/>
    <property type="match status" value="1"/>
</dbReference>
<comment type="similarity">
    <text evidence="2 8">Belongs to the organo anion transporter (TC 2.A.60) family.</text>
</comment>
<feature type="transmembrane region" description="Helical" evidence="8">
    <location>
        <begin position="537"/>
        <end position="557"/>
    </location>
</feature>
<feature type="domain" description="Kazal-like" evidence="11">
    <location>
        <begin position="450"/>
        <end position="507"/>
    </location>
</feature>
<dbReference type="GO" id="GO:0016323">
    <property type="term" value="C:basolateral plasma membrane"/>
    <property type="evidence" value="ECO:0007669"/>
    <property type="project" value="TreeGrafter"/>
</dbReference>
<feature type="transmembrane region" description="Helical" evidence="8">
    <location>
        <begin position="620"/>
        <end position="647"/>
    </location>
</feature>
<feature type="domain" description="Major facilitator superfamily (MFS) profile" evidence="10">
    <location>
        <begin position="60"/>
        <end position="648"/>
    </location>
</feature>
<feature type="transmembrane region" description="Helical" evidence="8">
    <location>
        <begin position="374"/>
        <end position="398"/>
    </location>
</feature>
<proteinExistence type="inferred from homology"/>
<dbReference type="PROSITE" id="PS51465">
    <property type="entry name" value="KAZAL_2"/>
    <property type="match status" value="1"/>
</dbReference>
<name>A0A267DVI7_9PLAT</name>
<evidence type="ECO:0000256" key="2">
    <source>
        <dbReference type="ARBA" id="ARBA00009657"/>
    </source>
</evidence>
<organism evidence="12 13">
    <name type="scientific">Macrostomum lignano</name>
    <dbReference type="NCBI Taxonomy" id="282301"/>
    <lineage>
        <taxon>Eukaryota</taxon>
        <taxon>Metazoa</taxon>
        <taxon>Spiralia</taxon>
        <taxon>Lophotrochozoa</taxon>
        <taxon>Platyhelminthes</taxon>
        <taxon>Rhabditophora</taxon>
        <taxon>Macrostomorpha</taxon>
        <taxon>Macrostomida</taxon>
        <taxon>Macrostomidae</taxon>
        <taxon>Macrostomum</taxon>
    </lineage>
</organism>
<keyword evidence="8" id="KW-0813">Transport</keyword>
<comment type="caution">
    <text evidence="12">The sequence shown here is derived from an EMBL/GenBank/DDBJ whole genome shotgun (WGS) entry which is preliminary data.</text>
</comment>
<gene>
    <name evidence="12" type="ORF">BOX15_Mlig020009g1</name>
</gene>
<dbReference type="Gene3D" id="1.20.1250.20">
    <property type="entry name" value="MFS general substrate transporter like domains"/>
    <property type="match status" value="1"/>
</dbReference>
<evidence type="ECO:0000313" key="13">
    <source>
        <dbReference type="Proteomes" id="UP000215902"/>
    </source>
</evidence>
<protein>
    <recommendedName>
        <fullName evidence="8">Solute carrier organic anion transporter family member</fullName>
    </recommendedName>
</protein>
<feature type="transmembrane region" description="Helical" evidence="8">
    <location>
        <begin position="219"/>
        <end position="246"/>
    </location>
</feature>
<feature type="region of interest" description="Disordered" evidence="9">
    <location>
        <begin position="674"/>
        <end position="747"/>
    </location>
</feature>
<dbReference type="PANTHER" id="PTHR11388">
    <property type="entry name" value="ORGANIC ANION TRANSPORTER"/>
    <property type="match status" value="1"/>
</dbReference>
<evidence type="ECO:0000313" key="12">
    <source>
        <dbReference type="EMBL" id="PAA52502.1"/>
    </source>
</evidence>
<evidence type="ECO:0000256" key="8">
    <source>
        <dbReference type="RuleBase" id="RU362056"/>
    </source>
</evidence>
<comment type="subcellular location">
    <subcellularLocation>
        <location evidence="1 8">Cell membrane</location>
        <topology evidence="1 8">Multi-pass membrane protein</topology>
    </subcellularLocation>
</comment>
<dbReference type="InterPro" id="IPR002350">
    <property type="entry name" value="Kazal_dom"/>
</dbReference>
<dbReference type="Pfam" id="PF07648">
    <property type="entry name" value="Kazal_2"/>
    <property type="match status" value="1"/>
</dbReference>
<evidence type="ECO:0000256" key="9">
    <source>
        <dbReference type="SAM" id="MobiDB-lite"/>
    </source>
</evidence>
<feature type="transmembrane region" description="Helical" evidence="8">
    <location>
        <begin position="405"/>
        <end position="425"/>
    </location>
</feature>
<dbReference type="EMBL" id="NIVC01003229">
    <property type="protein sequence ID" value="PAA52502.1"/>
    <property type="molecule type" value="Genomic_DNA"/>
</dbReference>
<feature type="transmembrane region" description="Helical" evidence="8">
    <location>
        <begin position="130"/>
        <end position="149"/>
    </location>
</feature>
<evidence type="ECO:0000256" key="1">
    <source>
        <dbReference type="ARBA" id="ARBA00004651"/>
    </source>
</evidence>
<feature type="compositionally biased region" description="Polar residues" evidence="9">
    <location>
        <begin position="719"/>
        <end position="735"/>
    </location>
</feature>
<keyword evidence="8" id="KW-0406">Ion transport</keyword>
<feature type="transmembrane region" description="Helical" evidence="8">
    <location>
        <begin position="99"/>
        <end position="118"/>
    </location>
</feature>
<evidence type="ECO:0000259" key="11">
    <source>
        <dbReference type="PROSITE" id="PS51465"/>
    </source>
</evidence>
<evidence type="ECO:0000256" key="6">
    <source>
        <dbReference type="ARBA" id="ARBA00023136"/>
    </source>
</evidence>
<dbReference type="InterPro" id="IPR036058">
    <property type="entry name" value="Kazal_dom_sf"/>
</dbReference>
<reference evidence="12 13" key="1">
    <citation type="submission" date="2017-06" db="EMBL/GenBank/DDBJ databases">
        <title>A platform for efficient transgenesis in Macrostomum lignano, a flatworm model organism for stem cell research.</title>
        <authorList>
            <person name="Berezikov E."/>
        </authorList>
    </citation>
    <scope>NUCLEOTIDE SEQUENCE [LARGE SCALE GENOMIC DNA]</scope>
    <source>
        <strain evidence="12">DV1</strain>
        <tissue evidence="12">Whole organism</tissue>
    </source>
</reference>
<dbReference type="InterPro" id="IPR036259">
    <property type="entry name" value="MFS_trans_sf"/>
</dbReference>
<evidence type="ECO:0000256" key="3">
    <source>
        <dbReference type="ARBA" id="ARBA00022475"/>
    </source>
</evidence>
<keyword evidence="6 8" id="KW-0472">Membrane</keyword>
<dbReference type="Proteomes" id="UP000215902">
    <property type="component" value="Unassembled WGS sequence"/>
</dbReference>
<keyword evidence="7" id="KW-1015">Disulfide bond</keyword>
<dbReference type="AlphaFoldDB" id="A0A267DVI7"/>
<keyword evidence="5 8" id="KW-1133">Transmembrane helix</keyword>
<dbReference type="GO" id="GO:0043252">
    <property type="term" value="P:sodium-independent organic anion transport"/>
    <property type="evidence" value="ECO:0007669"/>
    <property type="project" value="TreeGrafter"/>
</dbReference>
<accession>A0A267DVI7</accession>
<keyword evidence="13" id="KW-1185">Reference proteome</keyword>
<dbReference type="NCBIfam" id="TIGR00805">
    <property type="entry name" value="oat"/>
    <property type="match status" value="1"/>
</dbReference>
<evidence type="ECO:0000259" key="10">
    <source>
        <dbReference type="PROSITE" id="PS50850"/>
    </source>
</evidence>
<feature type="compositionally biased region" description="Basic and acidic residues" evidence="9">
    <location>
        <begin position="736"/>
        <end position="747"/>
    </location>
</feature>
<keyword evidence="4 8" id="KW-0812">Transmembrane</keyword>
<dbReference type="OrthoDB" id="5062115at2759"/>
<dbReference type="InterPro" id="IPR004156">
    <property type="entry name" value="OATP"/>
</dbReference>
<dbReference type="PANTHER" id="PTHR11388:SF100">
    <property type="entry name" value="SOLUTE CARRIER ORGANIC ANION TRANSPORTER FAMILY MEMBER 4A1"/>
    <property type="match status" value="1"/>
</dbReference>
<dbReference type="GO" id="GO:0015347">
    <property type="term" value="F:sodium-independent organic anion transmembrane transporter activity"/>
    <property type="evidence" value="ECO:0007669"/>
    <property type="project" value="TreeGrafter"/>
</dbReference>
<sequence length="747" mass="81942">MAAHRYSVDEAQWDNDTNKETSPAETKTAEVPEDNEDEIQCDWICCKPRFCQLFARPSCLLLWLSVISYAQGMLLNGFLNSVLTSIERRFDLQSVEAGMIASTYDIGACLAIVPITYYGRLYRRSRFISVGAFVVATGSFLFSSPYFIAGKYVYQSQVEPVCYADGVEYPEFCVKQNQNYFKWVFWAAQLLHGMGGAPFFTLAVSYLDDNLSIKESGVFLGLYYLVGLVGPASGYLLGGIIVNIYVDLDKPKELSPDDTNLWVGAWWIGFLISGSISLMGVLPMFGFPKSFRGSARKRAARTEESYGDSAQRSAQLTVTMKDFLPTAGIIFSIPTFVCLTLAGTAASITITGLATFGPKLMQQFFRMAASTATLTIGLVSVPCGALGLFTGAMVIRFVAMPVQRLIWMNVGASTIALALVSSFVVRCSPQLLAGVTAPYPETQFVPDMDPNFSAPCNYNCSCVRNKFMFDPVCSADGVLHFSPCFAGCSGGNDSFSIDGKRYYTNCSCVTTTKLMHDRNISAISGDCPSTECTSAPLFLTLVGCFMFCMFFITIPTLQAIMRVVPSNLKDFGIGIQILTMRLLGSIPAPLLLGRLIDTTCSVWNSSCGLQGSCVYYNAHWLWVLILLFAGGLKVIELTFLIASVLLYRPSVKQQQQQEQQPNILTVEIRRRGSNSASAVNDDSDGTQQQQQQQQQSAPRRLSGTDNPAYKRSDADNLATPESSRGSLNSALNSESRLVRETIEFSTK</sequence>
<dbReference type="SUPFAM" id="SSF100895">
    <property type="entry name" value="Kazal-type serine protease inhibitors"/>
    <property type="match status" value="1"/>
</dbReference>
<evidence type="ECO:0000256" key="7">
    <source>
        <dbReference type="ARBA" id="ARBA00023157"/>
    </source>
</evidence>
<dbReference type="InterPro" id="IPR020846">
    <property type="entry name" value="MFS_dom"/>
</dbReference>
<dbReference type="SUPFAM" id="SSF103473">
    <property type="entry name" value="MFS general substrate transporter"/>
    <property type="match status" value="2"/>
</dbReference>
<dbReference type="PROSITE" id="PS50850">
    <property type="entry name" value="MFS"/>
    <property type="match status" value="1"/>
</dbReference>
<keyword evidence="3" id="KW-1003">Cell membrane</keyword>
<evidence type="ECO:0000256" key="5">
    <source>
        <dbReference type="ARBA" id="ARBA00022989"/>
    </source>
</evidence>
<feature type="transmembrane region" description="Helical" evidence="8">
    <location>
        <begin position="183"/>
        <end position="207"/>
    </location>
</feature>
<feature type="region of interest" description="Disordered" evidence="9">
    <location>
        <begin position="1"/>
        <end position="33"/>
    </location>
</feature>
<feature type="transmembrane region" description="Helical" evidence="8">
    <location>
        <begin position="266"/>
        <end position="287"/>
    </location>
</feature>
<feature type="transmembrane region" description="Helical" evidence="8">
    <location>
        <begin position="329"/>
        <end position="354"/>
    </location>
</feature>
<feature type="transmembrane region" description="Helical" evidence="8">
    <location>
        <begin position="59"/>
        <end position="79"/>
    </location>
</feature>
<dbReference type="GO" id="GO:0006811">
    <property type="term" value="P:monoatomic ion transport"/>
    <property type="evidence" value="ECO:0007669"/>
    <property type="project" value="UniProtKB-KW"/>
</dbReference>
<evidence type="ECO:0000256" key="4">
    <source>
        <dbReference type="ARBA" id="ARBA00022692"/>
    </source>
</evidence>